<proteinExistence type="predicted"/>
<dbReference type="InterPro" id="IPR036397">
    <property type="entry name" value="RNaseH_sf"/>
</dbReference>
<evidence type="ECO:0000259" key="1">
    <source>
        <dbReference type="Pfam" id="PF01498"/>
    </source>
</evidence>
<feature type="domain" description="Transposase Tc1-like" evidence="1">
    <location>
        <begin position="2"/>
        <end position="58"/>
    </location>
</feature>
<dbReference type="Gene3D" id="3.30.420.10">
    <property type="entry name" value="Ribonuclease H-like superfamily/Ribonuclease H"/>
    <property type="match status" value="2"/>
</dbReference>
<keyword evidence="3" id="KW-1185">Reference proteome</keyword>
<reference evidence="2 3" key="1">
    <citation type="submission" date="2022-01" db="EMBL/GenBank/DDBJ databases">
        <title>A chromosomal length assembly of Cordylochernes scorpioides.</title>
        <authorList>
            <person name="Zeh D."/>
            <person name="Zeh J."/>
        </authorList>
    </citation>
    <scope>NUCLEOTIDE SEQUENCE [LARGE SCALE GENOMIC DNA]</scope>
    <source>
        <strain evidence="2">IN4F17</strain>
        <tissue evidence="2">Whole Body</tissue>
    </source>
</reference>
<evidence type="ECO:0000313" key="2">
    <source>
        <dbReference type="EMBL" id="UYV67873.1"/>
    </source>
</evidence>
<name>A0ABY6KJC7_9ARAC</name>
<protein>
    <recommendedName>
        <fullName evidence="1">Transposase Tc1-like domain-containing protein</fullName>
    </recommendedName>
</protein>
<dbReference type="InterPro" id="IPR002492">
    <property type="entry name" value="Transposase_Tc1-like"/>
</dbReference>
<organism evidence="2 3">
    <name type="scientific">Cordylochernes scorpioides</name>
    <dbReference type="NCBI Taxonomy" id="51811"/>
    <lineage>
        <taxon>Eukaryota</taxon>
        <taxon>Metazoa</taxon>
        <taxon>Ecdysozoa</taxon>
        <taxon>Arthropoda</taxon>
        <taxon>Chelicerata</taxon>
        <taxon>Arachnida</taxon>
        <taxon>Pseudoscorpiones</taxon>
        <taxon>Cheliferoidea</taxon>
        <taxon>Chernetidae</taxon>
        <taxon>Cordylochernes</taxon>
    </lineage>
</organism>
<dbReference type="Pfam" id="PF01498">
    <property type="entry name" value="HTH_Tnp_Tc3_2"/>
    <property type="match status" value="1"/>
</dbReference>
<sequence length="407" mass="46925">MTAIQLSNELSSATGTKISRQPVHRRLHEGVIYTRRPMVCMPSTSAHRRARLNWCLEHHAWTHDQWANVLFSDESRFSLNTDSRRVFIWREPSENIRRMDWPARSPDLNPIEHVWDALVRRIGARHPSPRTLVELRTALLEEWGLLPVDLFQSLECQAIREAIFLSIPITLGFSVLTDCVKIERRILEDYMNRQSVKPLCGHESSGICCSNGKDSLPLIDLPPEPLRSLLSRGNSDSVHVLRQVYHRVGSLLPSENQPSRFLHIYFMGVDDYDKFQTKDVSKYREYVVILYRVCSNICITARDNFIEQQLRGCILLNGRFPLPICPTQIDTVICAEFQILFKTHYCKTLRRASEAGGFTAKVKIRENKEVTIKNRWVVPHSPLLSKMFCAHINGENCCSVKTIKYIA</sequence>
<dbReference type="EMBL" id="CP092867">
    <property type="protein sequence ID" value="UYV67873.1"/>
    <property type="molecule type" value="Genomic_DNA"/>
</dbReference>
<gene>
    <name evidence="2" type="ORF">LAZ67_5002321</name>
</gene>
<accession>A0ABY6KJC7</accession>
<evidence type="ECO:0000313" key="3">
    <source>
        <dbReference type="Proteomes" id="UP001235939"/>
    </source>
</evidence>
<dbReference type="Proteomes" id="UP001235939">
    <property type="component" value="Chromosome 05"/>
</dbReference>